<feature type="region of interest" description="Disordered" evidence="1">
    <location>
        <begin position="404"/>
        <end position="429"/>
    </location>
</feature>
<gene>
    <name evidence="2" type="ORF">PXEA_LOCUS8661</name>
</gene>
<proteinExistence type="predicted"/>
<protein>
    <submittedName>
        <fullName evidence="2">Uncharacterized protein</fullName>
    </submittedName>
</protein>
<dbReference type="InterPro" id="IPR015915">
    <property type="entry name" value="Kelch-typ_b-propeller"/>
</dbReference>
<evidence type="ECO:0000313" key="2">
    <source>
        <dbReference type="EMBL" id="VEL15221.1"/>
    </source>
</evidence>
<sequence>MECYVNWLTDLNSYSLESQKWKNLKLFYVPSNVLRPPPDFGGQSGCFLPPSSTSPDLLVLFGGYCKRRRVCINKVVIVAPTLGQWCFAKIEGENEDENGIKLPAPSESDENLLLGRSAVWNNTDQSNCQSRTSQYPDSESCLSVRPLGRYGHSACPLNENQIVIVGGNTEPPQSLLSSVATDLHPHHQGRRFDEHRNAAIAEPNGEGRPSENSLPIINGTPACDIWILTRIPQETGKSWTTACWFWTKVVCSYSGSGCPPPDFYYSISLPVLSPLSGSGSSLFKSNYDINYPEQQQKEQLQKQSSLSCSTNSPSNTVTIDCGSSNVRLFVLSGATQTMIDEAGKQRRLRWRRELALDRACRSTAQRQVAANSVTNVGEGDAISVYSADSMPIATSPFASPFRGSSKQKLNALDSPQSLPNIDSSSTSQCNTGSEANFNLGVLYRHGGYPDTPASPISSSSGNYFASTFYLLAFIVHF</sequence>
<name>A0A448WMA2_9PLAT</name>
<dbReference type="Proteomes" id="UP000784294">
    <property type="component" value="Unassembled WGS sequence"/>
</dbReference>
<dbReference type="SUPFAM" id="SSF117281">
    <property type="entry name" value="Kelch motif"/>
    <property type="match status" value="1"/>
</dbReference>
<dbReference type="Gene3D" id="2.120.10.80">
    <property type="entry name" value="Kelch-type beta propeller"/>
    <property type="match status" value="1"/>
</dbReference>
<dbReference type="AlphaFoldDB" id="A0A448WMA2"/>
<accession>A0A448WMA2</accession>
<evidence type="ECO:0000313" key="3">
    <source>
        <dbReference type="Proteomes" id="UP000784294"/>
    </source>
</evidence>
<reference evidence="2" key="1">
    <citation type="submission" date="2018-11" db="EMBL/GenBank/DDBJ databases">
        <authorList>
            <consortium name="Pathogen Informatics"/>
        </authorList>
    </citation>
    <scope>NUCLEOTIDE SEQUENCE</scope>
</reference>
<dbReference type="OrthoDB" id="9973021at2759"/>
<keyword evidence="3" id="KW-1185">Reference proteome</keyword>
<dbReference type="EMBL" id="CAAALY010023864">
    <property type="protein sequence ID" value="VEL15221.1"/>
    <property type="molecule type" value="Genomic_DNA"/>
</dbReference>
<evidence type="ECO:0000256" key="1">
    <source>
        <dbReference type="SAM" id="MobiDB-lite"/>
    </source>
</evidence>
<organism evidence="2 3">
    <name type="scientific">Protopolystoma xenopodis</name>
    <dbReference type="NCBI Taxonomy" id="117903"/>
    <lineage>
        <taxon>Eukaryota</taxon>
        <taxon>Metazoa</taxon>
        <taxon>Spiralia</taxon>
        <taxon>Lophotrochozoa</taxon>
        <taxon>Platyhelminthes</taxon>
        <taxon>Monogenea</taxon>
        <taxon>Polyopisthocotylea</taxon>
        <taxon>Polystomatidea</taxon>
        <taxon>Polystomatidae</taxon>
        <taxon>Protopolystoma</taxon>
    </lineage>
</organism>
<comment type="caution">
    <text evidence="2">The sequence shown here is derived from an EMBL/GenBank/DDBJ whole genome shotgun (WGS) entry which is preliminary data.</text>
</comment>